<dbReference type="AlphaFoldDB" id="A0A1B6LFC6"/>
<sequence>SILIGMLSKWLLQEAPRQVKSVSVFFPTPGHSYLPPDRVFGRIEKRVNKMETIIKPEEYHEVFSEFATVKKPEDGLEFFDWKNTVTQVLKKPGKWHFKFAPTKRFILNRSKSGNILLRGELSYNCDTGISKTVTLPNKNPGQISQEKIALGLLPKPAKANDVKKLLEKHFGPNWNERQELDFYKLALTTDGHREETEEEEDEPMDDVEMIV</sequence>
<evidence type="ECO:0000313" key="2">
    <source>
        <dbReference type="EMBL" id="JAT22386.1"/>
    </source>
</evidence>
<accession>A0A1B6LFC6</accession>
<feature type="region of interest" description="Disordered" evidence="1">
    <location>
        <begin position="189"/>
        <end position="211"/>
    </location>
</feature>
<feature type="compositionally biased region" description="Acidic residues" evidence="1">
    <location>
        <begin position="196"/>
        <end position="211"/>
    </location>
</feature>
<proteinExistence type="predicted"/>
<gene>
    <name evidence="2" type="ORF">g.51334</name>
</gene>
<name>A0A1B6LFC6_9HEMI</name>
<protein>
    <submittedName>
        <fullName evidence="2">Uncharacterized protein</fullName>
    </submittedName>
</protein>
<organism evidence="2">
    <name type="scientific">Graphocephala atropunctata</name>
    <dbReference type="NCBI Taxonomy" id="36148"/>
    <lineage>
        <taxon>Eukaryota</taxon>
        <taxon>Metazoa</taxon>
        <taxon>Ecdysozoa</taxon>
        <taxon>Arthropoda</taxon>
        <taxon>Hexapoda</taxon>
        <taxon>Insecta</taxon>
        <taxon>Pterygota</taxon>
        <taxon>Neoptera</taxon>
        <taxon>Paraneoptera</taxon>
        <taxon>Hemiptera</taxon>
        <taxon>Auchenorrhyncha</taxon>
        <taxon>Membracoidea</taxon>
        <taxon>Cicadellidae</taxon>
        <taxon>Cicadellinae</taxon>
        <taxon>Cicadellini</taxon>
        <taxon>Graphocephala</taxon>
    </lineage>
</organism>
<reference evidence="2" key="1">
    <citation type="submission" date="2015-11" db="EMBL/GenBank/DDBJ databases">
        <title>De novo transcriptome assembly of four potential Pierce s Disease insect vectors from Arizona vineyards.</title>
        <authorList>
            <person name="Tassone E.E."/>
        </authorList>
    </citation>
    <scope>NUCLEOTIDE SEQUENCE</scope>
</reference>
<dbReference type="EMBL" id="GEBQ01017591">
    <property type="protein sequence ID" value="JAT22386.1"/>
    <property type="molecule type" value="Transcribed_RNA"/>
</dbReference>
<evidence type="ECO:0000256" key="1">
    <source>
        <dbReference type="SAM" id="MobiDB-lite"/>
    </source>
</evidence>
<feature type="non-terminal residue" evidence="2">
    <location>
        <position position="1"/>
    </location>
</feature>